<dbReference type="EMBL" id="JAOTPV010000002">
    <property type="protein sequence ID" value="KAJ4488162.1"/>
    <property type="molecule type" value="Genomic_DNA"/>
</dbReference>
<name>A0A9W9AT33_9AGAR</name>
<dbReference type="CDD" id="cd02440">
    <property type="entry name" value="AdoMet_MTases"/>
    <property type="match status" value="1"/>
</dbReference>
<dbReference type="Gene3D" id="3.40.50.150">
    <property type="entry name" value="Vaccinia Virus protein VP39"/>
    <property type="match status" value="1"/>
</dbReference>
<dbReference type="InterPro" id="IPR052356">
    <property type="entry name" value="Thiol_S-MT"/>
</dbReference>
<evidence type="ECO:0000313" key="2">
    <source>
        <dbReference type="EMBL" id="KAJ4488162.1"/>
    </source>
</evidence>
<dbReference type="GO" id="GO:0008168">
    <property type="term" value="F:methyltransferase activity"/>
    <property type="evidence" value="ECO:0007669"/>
    <property type="project" value="UniProtKB-KW"/>
</dbReference>
<proteinExistence type="predicted"/>
<comment type="caution">
    <text evidence="2">The sequence shown here is derived from an EMBL/GenBank/DDBJ whole genome shotgun (WGS) entry which is preliminary data.</text>
</comment>
<accession>A0A9W9AT33</accession>
<dbReference type="OrthoDB" id="540004at2759"/>
<dbReference type="Pfam" id="PF13489">
    <property type="entry name" value="Methyltransf_23"/>
    <property type="match status" value="1"/>
</dbReference>
<dbReference type="Proteomes" id="UP001150266">
    <property type="component" value="Unassembled WGS sequence"/>
</dbReference>
<evidence type="ECO:0000256" key="1">
    <source>
        <dbReference type="SAM" id="SignalP"/>
    </source>
</evidence>
<keyword evidence="2" id="KW-0489">Methyltransferase</keyword>
<evidence type="ECO:0000313" key="3">
    <source>
        <dbReference type="Proteomes" id="UP001150266"/>
    </source>
</evidence>
<protein>
    <submittedName>
        <fullName evidence="2">S-adenosyl-L-methionine-dependent methyltransferase</fullName>
    </submittedName>
</protein>
<dbReference type="GO" id="GO:0032259">
    <property type="term" value="P:methylation"/>
    <property type="evidence" value="ECO:0007669"/>
    <property type="project" value="UniProtKB-KW"/>
</dbReference>
<sequence length="267" mass="30199">MKLVAAFALFSDLYVAVRVAFWPTVIDIYRNPASIFSISRTFMTHVWSVFAAPTDENGRLVKRSLLLPHATGTVLDIGAGFGHTIQYLDCSKVNRYVALEPNLQMHSGIRQRAERVGFRESDGSLVILSCGAEDTLDILKALDGPYPVDTITSVLTLCSIPSPERVIASLVRDILKPGGQILFYEHVLSPRADVAWWQRFWTPLWSFFLDGCRLDCPTHLHIGEMKYVDDDGKEFGMWDEGESWGKPGESEENLWWHQAGRFVKHVR</sequence>
<organism evidence="2 3">
    <name type="scientific">Lentinula aciculospora</name>
    <dbReference type="NCBI Taxonomy" id="153920"/>
    <lineage>
        <taxon>Eukaryota</taxon>
        <taxon>Fungi</taxon>
        <taxon>Dikarya</taxon>
        <taxon>Basidiomycota</taxon>
        <taxon>Agaricomycotina</taxon>
        <taxon>Agaricomycetes</taxon>
        <taxon>Agaricomycetidae</taxon>
        <taxon>Agaricales</taxon>
        <taxon>Marasmiineae</taxon>
        <taxon>Omphalotaceae</taxon>
        <taxon>Lentinula</taxon>
    </lineage>
</organism>
<keyword evidence="2" id="KW-0808">Transferase</keyword>
<reference evidence="2" key="1">
    <citation type="submission" date="2022-08" db="EMBL/GenBank/DDBJ databases">
        <title>A Global Phylogenomic Analysis of the Shiitake Genus Lentinula.</title>
        <authorList>
            <consortium name="DOE Joint Genome Institute"/>
            <person name="Sierra-Patev S."/>
            <person name="Min B."/>
            <person name="Naranjo-Ortiz M."/>
            <person name="Looney B."/>
            <person name="Konkel Z."/>
            <person name="Slot J.C."/>
            <person name="Sakamoto Y."/>
            <person name="Steenwyk J.L."/>
            <person name="Rokas A."/>
            <person name="Carro J."/>
            <person name="Camarero S."/>
            <person name="Ferreira P."/>
            <person name="Molpeceres G."/>
            <person name="Ruiz-Duenas F.J."/>
            <person name="Serrano A."/>
            <person name="Henrissat B."/>
            <person name="Drula E."/>
            <person name="Hughes K.W."/>
            <person name="Mata J.L."/>
            <person name="Ishikawa N.K."/>
            <person name="Vargas-Isla R."/>
            <person name="Ushijima S."/>
            <person name="Smith C.A."/>
            <person name="Ahrendt S."/>
            <person name="Andreopoulos W."/>
            <person name="He G."/>
            <person name="Labutti K."/>
            <person name="Lipzen A."/>
            <person name="Ng V."/>
            <person name="Riley R."/>
            <person name="Sandor L."/>
            <person name="Barry K."/>
            <person name="Martinez A.T."/>
            <person name="Xiao Y."/>
            <person name="Gibbons J.G."/>
            <person name="Terashima K."/>
            <person name="Grigoriev I.V."/>
            <person name="Hibbett D.S."/>
        </authorList>
    </citation>
    <scope>NUCLEOTIDE SEQUENCE</scope>
    <source>
        <strain evidence="2">JLM2183</strain>
    </source>
</reference>
<dbReference type="InterPro" id="IPR029063">
    <property type="entry name" value="SAM-dependent_MTases_sf"/>
</dbReference>
<dbReference type="PANTHER" id="PTHR45036">
    <property type="entry name" value="METHYLTRANSFERASE LIKE 7B"/>
    <property type="match status" value="1"/>
</dbReference>
<dbReference type="SUPFAM" id="SSF53335">
    <property type="entry name" value="S-adenosyl-L-methionine-dependent methyltransferases"/>
    <property type="match status" value="1"/>
</dbReference>
<dbReference type="PANTHER" id="PTHR45036:SF1">
    <property type="entry name" value="METHYLTRANSFERASE LIKE 7A"/>
    <property type="match status" value="1"/>
</dbReference>
<gene>
    <name evidence="2" type="ORF">J3R30DRAFT_3695807</name>
</gene>
<keyword evidence="3" id="KW-1185">Reference proteome</keyword>
<feature type="signal peptide" evidence="1">
    <location>
        <begin position="1"/>
        <end position="16"/>
    </location>
</feature>
<keyword evidence="1" id="KW-0732">Signal</keyword>
<dbReference type="AlphaFoldDB" id="A0A9W9AT33"/>
<feature type="chain" id="PRO_5040719970" evidence="1">
    <location>
        <begin position="17"/>
        <end position="267"/>
    </location>
</feature>